<evidence type="ECO:0000256" key="3">
    <source>
        <dbReference type="ARBA" id="ARBA00012744"/>
    </source>
</evidence>
<accession>X0WDJ3</accession>
<protein>
    <recommendedName>
        <fullName evidence="3">beta-glucosidase</fullName>
        <ecNumber evidence="3">3.2.1.21</ecNumber>
    </recommendedName>
</protein>
<dbReference type="GO" id="GO:0009251">
    <property type="term" value="P:glucan catabolic process"/>
    <property type="evidence" value="ECO:0007669"/>
    <property type="project" value="TreeGrafter"/>
</dbReference>
<evidence type="ECO:0000256" key="5">
    <source>
        <dbReference type="ARBA" id="ARBA00022801"/>
    </source>
</evidence>
<dbReference type="PANTHER" id="PTHR30620:SF16">
    <property type="entry name" value="LYSOSOMAL BETA GLUCOSIDASE"/>
    <property type="match status" value="1"/>
</dbReference>
<dbReference type="EC" id="3.2.1.21" evidence="3"/>
<keyword evidence="6" id="KW-0326">Glycosidase</keyword>
<dbReference type="Pfam" id="PF00933">
    <property type="entry name" value="Glyco_hydro_3"/>
    <property type="match status" value="1"/>
</dbReference>
<feature type="domain" description="Glycoside hydrolase family 3 N-terminal" evidence="7">
    <location>
        <begin position="4"/>
        <end position="239"/>
    </location>
</feature>
<dbReference type="InterPro" id="IPR017853">
    <property type="entry name" value="GH"/>
</dbReference>
<gene>
    <name evidence="8" type="ORF">S01H1_73270</name>
</gene>
<comment type="similarity">
    <text evidence="2">Belongs to the glycosyl hydrolase 3 family.</text>
</comment>
<evidence type="ECO:0000259" key="7">
    <source>
        <dbReference type="Pfam" id="PF00933"/>
    </source>
</evidence>
<dbReference type="InterPro" id="IPR036962">
    <property type="entry name" value="Glyco_hydro_3_N_sf"/>
</dbReference>
<feature type="non-terminal residue" evidence="8">
    <location>
        <position position="242"/>
    </location>
</feature>
<sequence length="242" mass="26162">AEFLNELQKIATEKTRLKIPLLQIEEGTHGSMCAGGTVFPEGLAIGSTWNMDLVRKIYAVAAKEARSIGVHELCTIVIEPNRDPRMGRNEEGYSECPYQCSRIAESIVEGCQGQDISADDKVVTVFCHYPGQSEPLSGMERGTMHISERALREYFLPPWVAGIKKAGALGVMATYPAIDGVPVHSSEKILTEILREELGFEGLVLGEGGGIGTIVSERVARTQKEAGQIAIKAGVDVGISFE</sequence>
<name>X0WDJ3_9ZZZZ</name>
<proteinExistence type="inferred from homology"/>
<evidence type="ECO:0000313" key="8">
    <source>
        <dbReference type="EMBL" id="GAG28715.1"/>
    </source>
</evidence>
<dbReference type="Gene3D" id="3.20.20.300">
    <property type="entry name" value="Glycoside hydrolase, family 3, N-terminal domain"/>
    <property type="match status" value="1"/>
</dbReference>
<dbReference type="GO" id="GO:0008422">
    <property type="term" value="F:beta-glucosidase activity"/>
    <property type="evidence" value="ECO:0007669"/>
    <property type="project" value="UniProtKB-EC"/>
</dbReference>
<reference evidence="8" key="1">
    <citation type="journal article" date="2014" name="Front. Microbiol.">
        <title>High frequency of phylogenetically diverse reductive dehalogenase-homologous genes in deep subseafloor sedimentary metagenomes.</title>
        <authorList>
            <person name="Kawai M."/>
            <person name="Futagami T."/>
            <person name="Toyoda A."/>
            <person name="Takaki Y."/>
            <person name="Nishi S."/>
            <person name="Hori S."/>
            <person name="Arai W."/>
            <person name="Tsubouchi T."/>
            <person name="Morono Y."/>
            <person name="Uchiyama I."/>
            <person name="Ito T."/>
            <person name="Fujiyama A."/>
            <person name="Inagaki F."/>
            <person name="Takami H."/>
        </authorList>
    </citation>
    <scope>NUCLEOTIDE SEQUENCE</scope>
    <source>
        <strain evidence="8">Expedition CK06-06</strain>
    </source>
</reference>
<keyword evidence="4" id="KW-0732">Signal</keyword>
<evidence type="ECO:0000256" key="6">
    <source>
        <dbReference type="ARBA" id="ARBA00023295"/>
    </source>
</evidence>
<comment type="caution">
    <text evidence="8">The sequence shown here is derived from an EMBL/GenBank/DDBJ whole genome shotgun (WGS) entry which is preliminary data.</text>
</comment>
<evidence type="ECO:0000256" key="4">
    <source>
        <dbReference type="ARBA" id="ARBA00022729"/>
    </source>
</evidence>
<dbReference type="InterPro" id="IPR051915">
    <property type="entry name" value="Cellulose_Degrad_GH3"/>
</dbReference>
<comment type="catalytic activity">
    <reaction evidence="1">
        <text>Hydrolysis of terminal, non-reducing beta-D-glucosyl residues with release of beta-D-glucose.</text>
        <dbReference type="EC" id="3.2.1.21"/>
    </reaction>
</comment>
<keyword evidence="5" id="KW-0378">Hydrolase</keyword>
<dbReference type="AlphaFoldDB" id="X0WDJ3"/>
<dbReference type="EMBL" id="BARS01048948">
    <property type="protein sequence ID" value="GAG28715.1"/>
    <property type="molecule type" value="Genomic_DNA"/>
</dbReference>
<dbReference type="PRINTS" id="PR00133">
    <property type="entry name" value="GLHYDRLASE3"/>
</dbReference>
<dbReference type="SUPFAM" id="SSF51445">
    <property type="entry name" value="(Trans)glycosidases"/>
    <property type="match status" value="1"/>
</dbReference>
<dbReference type="InterPro" id="IPR001764">
    <property type="entry name" value="Glyco_hydro_3_N"/>
</dbReference>
<evidence type="ECO:0000256" key="1">
    <source>
        <dbReference type="ARBA" id="ARBA00000448"/>
    </source>
</evidence>
<organism evidence="8">
    <name type="scientific">marine sediment metagenome</name>
    <dbReference type="NCBI Taxonomy" id="412755"/>
    <lineage>
        <taxon>unclassified sequences</taxon>
        <taxon>metagenomes</taxon>
        <taxon>ecological metagenomes</taxon>
    </lineage>
</organism>
<feature type="non-terminal residue" evidence="8">
    <location>
        <position position="1"/>
    </location>
</feature>
<evidence type="ECO:0000256" key="2">
    <source>
        <dbReference type="ARBA" id="ARBA00005336"/>
    </source>
</evidence>
<dbReference type="PANTHER" id="PTHR30620">
    <property type="entry name" value="PERIPLASMIC BETA-GLUCOSIDASE-RELATED"/>
    <property type="match status" value="1"/>
</dbReference>